<keyword evidence="2" id="KW-1185">Reference proteome</keyword>
<proteinExistence type="predicted"/>
<gene>
    <name evidence="1" type="ORF">GMARGA_LOCUS12746</name>
</gene>
<feature type="non-terminal residue" evidence="1">
    <location>
        <position position="113"/>
    </location>
</feature>
<evidence type="ECO:0000313" key="2">
    <source>
        <dbReference type="Proteomes" id="UP000789901"/>
    </source>
</evidence>
<accession>A0ABN7V007</accession>
<evidence type="ECO:0000313" key="1">
    <source>
        <dbReference type="EMBL" id="CAG8710962.1"/>
    </source>
</evidence>
<name>A0ABN7V007_GIGMA</name>
<sequence>MTMATVQGAYDYPSIDTYQWNLFKETLSSRSLWATGKDLGSQSSKIILIGNKIDYPRQLTPEEPPVDQWNLFKETLSSRSLWATGKGSQSSKIILIGNKIDYPRQLTPEEPPV</sequence>
<dbReference type="Proteomes" id="UP000789901">
    <property type="component" value="Unassembled WGS sequence"/>
</dbReference>
<comment type="caution">
    <text evidence="1">The sequence shown here is derived from an EMBL/GenBank/DDBJ whole genome shotgun (WGS) entry which is preliminary data.</text>
</comment>
<protein>
    <submittedName>
        <fullName evidence="1">3148_t:CDS:1</fullName>
    </submittedName>
</protein>
<dbReference type="EMBL" id="CAJVQB010007899">
    <property type="protein sequence ID" value="CAG8710962.1"/>
    <property type="molecule type" value="Genomic_DNA"/>
</dbReference>
<reference evidence="1 2" key="1">
    <citation type="submission" date="2021-06" db="EMBL/GenBank/DDBJ databases">
        <authorList>
            <person name="Kallberg Y."/>
            <person name="Tangrot J."/>
            <person name="Rosling A."/>
        </authorList>
    </citation>
    <scope>NUCLEOTIDE SEQUENCE [LARGE SCALE GENOMIC DNA]</scope>
    <source>
        <strain evidence="1 2">120-4 pot B 10/14</strain>
    </source>
</reference>
<organism evidence="1 2">
    <name type="scientific">Gigaspora margarita</name>
    <dbReference type="NCBI Taxonomy" id="4874"/>
    <lineage>
        <taxon>Eukaryota</taxon>
        <taxon>Fungi</taxon>
        <taxon>Fungi incertae sedis</taxon>
        <taxon>Mucoromycota</taxon>
        <taxon>Glomeromycotina</taxon>
        <taxon>Glomeromycetes</taxon>
        <taxon>Diversisporales</taxon>
        <taxon>Gigasporaceae</taxon>
        <taxon>Gigaspora</taxon>
    </lineage>
</organism>